<name>A0ABX9A5E7_9SPHN</name>
<sequence length="168" mass="19719">MFQRLKDWYFESQLAAHRDKTARAIAKHGWTATYVGDERSDQAEFAYTIGFSDFGAPELIVFDLDPVLMNYVFWEAFERVKSGSELFDGFVFREPDPEANGFECTFRTARHSEVWDRYVFDAIAYSRFRGRGDRPDVMQIVWPSSRTLLYPWDLDCPPEVTRAQPKLY</sequence>
<evidence type="ECO:0000313" key="2">
    <source>
        <dbReference type="Proteomes" id="UP000824321"/>
    </source>
</evidence>
<dbReference type="Proteomes" id="UP000824321">
    <property type="component" value="Chromosome"/>
</dbReference>
<dbReference type="RefSeq" id="WP_221431278.1">
    <property type="nucleotide sequence ID" value="NZ_CP081294.1"/>
</dbReference>
<dbReference type="InterPro" id="IPR025358">
    <property type="entry name" value="DUF4262"/>
</dbReference>
<keyword evidence="2" id="KW-1185">Reference proteome</keyword>
<proteinExistence type="predicted"/>
<dbReference type="Pfam" id="PF14081">
    <property type="entry name" value="DUF4262"/>
    <property type="match status" value="1"/>
</dbReference>
<reference evidence="1 2" key="1">
    <citation type="submission" date="2021-08" db="EMBL/GenBank/DDBJ databases">
        <title>Comparative Genomics Analysis of the Genus Qipengyuania Reveals Extensive Genetic Diversity and Metabolic Versatility, Including the Description of Fifteen Novel Species.</title>
        <authorList>
            <person name="Liu Y."/>
        </authorList>
    </citation>
    <scope>NUCLEOTIDE SEQUENCE [LARGE SCALE GENOMIC DNA]</scope>
    <source>
        <strain evidence="1 2">1NDH1</strain>
    </source>
</reference>
<protein>
    <submittedName>
        <fullName evidence="1">DUF4262 domain-containing protein</fullName>
    </submittedName>
</protein>
<organism evidence="1 2">
    <name type="scientific">Qipengyuania gelatinilytica</name>
    <dbReference type="NCBI Taxonomy" id="2867231"/>
    <lineage>
        <taxon>Bacteria</taxon>
        <taxon>Pseudomonadati</taxon>
        <taxon>Pseudomonadota</taxon>
        <taxon>Alphaproteobacteria</taxon>
        <taxon>Sphingomonadales</taxon>
        <taxon>Erythrobacteraceae</taxon>
        <taxon>Qipengyuania</taxon>
    </lineage>
</organism>
<dbReference type="EMBL" id="CP081294">
    <property type="protein sequence ID" value="QZD95539.1"/>
    <property type="molecule type" value="Genomic_DNA"/>
</dbReference>
<evidence type="ECO:0000313" key="1">
    <source>
        <dbReference type="EMBL" id="QZD95539.1"/>
    </source>
</evidence>
<gene>
    <name evidence="1" type="ORF">K3136_02080</name>
</gene>
<accession>A0ABX9A5E7</accession>